<feature type="domain" description="UspA" evidence="2">
    <location>
        <begin position="6"/>
        <end position="130"/>
    </location>
</feature>
<comment type="similarity">
    <text evidence="1">Belongs to the universal stress protein A family.</text>
</comment>
<organism evidence="3 4">
    <name type="scientific">Dactylosporangium salmoneum</name>
    <dbReference type="NCBI Taxonomy" id="53361"/>
    <lineage>
        <taxon>Bacteria</taxon>
        <taxon>Bacillati</taxon>
        <taxon>Actinomycetota</taxon>
        <taxon>Actinomycetes</taxon>
        <taxon>Micromonosporales</taxon>
        <taxon>Micromonosporaceae</taxon>
        <taxon>Dactylosporangium</taxon>
    </lineage>
</organism>
<reference evidence="4" key="1">
    <citation type="journal article" date="2019" name="Int. J. Syst. Evol. Microbiol.">
        <title>The Global Catalogue of Microorganisms (GCM) 10K type strain sequencing project: providing services to taxonomists for standard genome sequencing and annotation.</title>
        <authorList>
            <consortium name="The Broad Institute Genomics Platform"/>
            <consortium name="The Broad Institute Genome Sequencing Center for Infectious Disease"/>
            <person name="Wu L."/>
            <person name="Ma J."/>
        </authorList>
    </citation>
    <scope>NUCLEOTIDE SEQUENCE [LARGE SCALE GENOMIC DNA]</scope>
    <source>
        <strain evidence="4">JCM 3272</strain>
    </source>
</reference>
<dbReference type="RefSeq" id="WP_344616496.1">
    <property type="nucleotide sequence ID" value="NZ_BAAARV010000065.1"/>
</dbReference>
<dbReference type="SUPFAM" id="SSF52402">
    <property type="entry name" value="Adenine nucleotide alpha hydrolases-like"/>
    <property type="match status" value="2"/>
</dbReference>
<keyword evidence="4" id="KW-1185">Reference proteome</keyword>
<protein>
    <submittedName>
        <fullName evidence="3">Universal stress protein</fullName>
    </submittedName>
</protein>
<evidence type="ECO:0000313" key="3">
    <source>
        <dbReference type="EMBL" id="GAA2366995.1"/>
    </source>
</evidence>
<dbReference type="InterPro" id="IPR006016">
    <property type="entry name" value="UspA"/>
</dbReference>
<dbReference type="Proteomes" id="UP001501444">
    <property type="component" value="Unassembled WGS sequence"/>
</dbReference>
<dbReference type="PANTHER" id="PTHR46268">
    <property type="entry name" value="STRESS RESPONSE PROTEIN NHAX"/>
    <property type="match status" value="1"/>
</dbReference>
<dbReference type="InterPro" id="IPR014729">
    <property type="entry name" value="Rossmann-like_a/b/a_fold"/>
</dbReference>
<name>A0ABP5U1T1_9ACTN</name>
<evidence type="ECO:0000313" key="4">
    <source>
        <dbReference type="Proteomes" id="UP001501444"/>
    </source>
</evidence>
<dbReference type="PANTHER" id="PTHR46268:SF6">
    <property type="entry name" value="UNIVERSAL STRESS PROTEIN UP12"/>
    <property type="match status" value="1"/>
</dbReference>
<dbReference type="Gene3D" id="3.40.50.620">
    <property type="entry name" value="HUPs"/>
    <property type="match status" value="2"/>
</dbReference>
<gene>
    <name evidence="3" type="ORF">GCM10010170_066110</name>
</gene>
<dbReference type="EMBL" id="BAAARV010000065">
    <property type="protein sequence ID" value="GAA2366995.1"/>
    <property type="molecule type" value="Genomic_DNA"/>
</dbReference>
<dbReference type="PRINTS" id="PR01438">
    <property type="entry name" value="UNVRSLSTRESS"/>
</dbReference>
<dbReference type="InterPro" id="IPR006015">
    <property type="entry name" value="Universal_stress_UspA"/>
</dbReference>
<evidence type="ECO:0000256" key="1">
    <source>
        <dbReference type="ARBA" id="ARBA00008791"/>
    </source>
</evidence>
<feature type="domain" description="UspA" evidence="2">
    <location>
        <begin position="147"/>
        <end position="278"/>
    </location>
</feature>
<sequence>MDSNQRPVVVGVDDSLAAFGAVRWAADEAIRLGRPLQVIHAVGADAAEPGDLHAQRLALDATVEARLWQPGLQVAAATRRGEAAQVLAEQSRHAALLVVGGRTATRLPALLGSVGTHLAAHAACPVLVIHHAERWTGPESVLPSHGRIVVGTDGSVPAEHAVQLAFQEAVARHLPVRAVRAWHPSQHWFARPAPGRGAGAVLDELSAGLNPWRGKFPEVEMEARAVDGDPDEVLLAEARDAVLVVVGARGRGGARDLHHGGTAWHVLHNADSPVLVARPD</sequence>
<accession>A0ABP5U1T1</accession>
<comment type="caution">
    <text evidence="3">The sequence shown here is derived from an EMBL/GenBank/DDBJ whole genome shotgun (WGS) entry which is preliminary data.</text>
</comment>
<dbReference type="Pfam" id="PF00582">
    <property type="entry name" value="Usp"/>
    <property type="match status" value="2"/>
</dbReference>
<proteinExistence type="inferred from homology"/>
<evidence type="ECO:0000259" key="2">
    <source>
        <dbReference type="Pfam" id="PF00582"/>
    </source>
</evidence>